<dbReference type="EMBL" id="BDGX01000014">
    <property type="protein sequence ID" value="GAV48839.1"/>
    <property type="molecule type" value="Genomic_DNA"/>
</dbReference>
<keyword evidence="5" id="KW-0378">Hydrolase</keyword>
<evidence type="ECO:0000313" key="11">
    <source>
        <dbReference type="EMBL" id="GAV48839.1"/>
    </source>
</evidence>
<evidence type="ECO:0000256" key="4">
    <source>
        <dbReference type="ARBA" id="ARBA00022487"/>
    </source>
</evidence>
<sequence length="231" mass="25795">MASLSAVRVAARSQPAEKALIVFHGLGDSGHGWSFLADYLQRDPSFRSTRFIFPNAPTIPISCYSNMQATGWFDIPDMGFSQEMKADVEGTLRSVGTVQAFVQEQIDKGIRPENIMVGGFSQGAALALAASALLPFKIGGFFCLSGFCQIQSRLMQLKNNNNLETPMFHGHGDEDPIVWFSRGQEAYEFFTREVGLRNYEFHVYKGMEHSSSPKELQELVQFIKNCLHLNN</sequence>
<comment type="caution">
    <text evidence="11">The sequence shown here is derived from an EMBL/GenBank/DDBJ whole genome shotgun (WGS) entry which is preliminary data.</text>
</comment>
<evidence type="ECO:0000256" key="9">
    <source>
        <dbReference type="ARBA" id="ARBA00047337"/>
    </source>
</evidence>
<dbReference type="EC" id="3.1.2.22" evidence="2"/>
<organism evidence="11 12">
    <name type="scientific">Zygosaccharomyces rouxii</name>
    <dbReference type="NCBI Taxonomy" id="4956"/>
    <lineage>
        <taxon>Eukaryota</taxon>
        <taxon>Fungi</taxon>
        <taxon>Dikarya</taxon>
        <taxon>Ascomycota</taxon>
        <taxon>Saccharomycotina</taxon>
        <taxon>Saccharomycetes</taxon>
        <taxon>Saccharomycetales</taxon>
        <taxon>Saccharomycetaceae</taxon>
        <taxon>Zygosaccharomyces</taxon>
    </lineage>
</organism>
<dbReference type="Proteomes" id="UP000187013">
    <property type="component" value="Unassembled WGS sequence"/>
</dbReference>
<feature type="domain" description="Phospholipase/carboxylesterase/thioesterase" evidence="10">
    <location>
        <begin position="7"/>
        <end position="226"/>
    </location>
</feature>
<protein>
    <recommendedName>
        <fullName evidence="3">Acyl-protein thioesterase 1</fullName>
        <ecNumber evidence="2">3.1.2.22</ecNumber>
    </recommendedName>
    <alternativeName>
        <fullName evidence="8">Palmitoyl-protein hydrolase</fullName>
    </alternativeName>
</protein>
<gene>
    <name evidence="11" type="ORF">ZYGR_0N02440</name>
</gene>
<dbReference type="GO" id="GO:0008474">
    <property type="term" value="F:palmitoyl-(protein) hydrolase activity"/>
    <property type="evidence" value="ECO:0007669"/>
    <property type="project" value="UniProtKB-EC"/>
</dbReference>
<dbReference type="PANTHER" id="PTHR10655">
    <property type="entry name" value="LYSOPHOSPHOLIPASE-RELATED"/>
    <property type="match status" value="1"/>
</dbReference>
<keyword evidence="6" id="KW-0443">Lipid metabolism</keyword>
<evidence type="ECO:0000259" key="10">
    <source>
        <dbReference type="Pfam" id="PF02230"/>
    </source>
</evidence>
<dbReference type="AlphaFoldDB" id="A0A1Q2ZZG8"/>
<dbReference type="OrthoDB" id="2418081at2759"/>
<evidence type="ECO:0000256" key="3">
    <source>
        <dbReference type="ARBA" id="ARBA00014923"/>
    </source>
</evidence>
<keyword evidence="4" id="KW-0719">Serine esterase</keyword>
<keyword evidence="6" id="KW-0276">Fatty acid metabolism</keyword>
<dbReference type="OMA" id="WYDILAM"/>
<comment type="catalytic activity">
    <reaction evidence="9">
        <text>S-hexadecanoyl-L-cysteinyl-[protein] + H2O = L-cysteinyl-[protein] + hexadecanoate + H(+)</text>
        <dbReference type="Rhea" id="RHEA:19233"/>
        <dbReference type="Rhea" id="RHEA-COMP:10131"/>
        <dbReference type="Rhea" id="RHEA-COMP:11032"/>
        <dbReference type="ChEBI" id="CHEBI:7896"/>
        <dbReference type="ChEBI" id="CHEBI:15377"/>
        <dbReference type="ChEBI" id="CHEBI:15378"/>
        <dbReference type="ChEBI" id="CHEBI:29950"/>
        <dbReference type="ChEBI" id="CHEBI:74151"/>
        <dbReference type="EC" id="3.1.2.22"/>
    </reaction>
</comment>
<evidence type="ECO:0000256" key="1">
    <source>
        <dbReference type="ARBA" id="ARBA00006499"/>
    </source>
</evidence>
<dbReference type="InterPro" id="IPR003140">
    <property type="entry name" value="PLipase/COase/thioEstase"/>
</dbReference>
<dbReference type="Gene3D" id="3.40.50.1820">
    <property type="entry name" value="alpha/beta hydrolase"/>
    <property type="match status" value="1"/>
</dbReference>
<reference evidence="11 12" key="1">
    <citation type="submission" date="2016-08" db="EMBL/GenBank/DDBJ databases">
        <title>Draft genome sequence of allopolyploid Zygosaccharomyces rouxii.</title>
        <authorList>
            <person name="Watanabe J."/>
            <person name="Uehara K."/>
            <person name="Mogi Y."/>
            <person name="Tsukioka Y."/>
        </authorList>
    </citation>
    <scope>NUCLEOTIDE SEQUENCE [LARGE SCALE GENOMIC DNA]</scope>
    <source>
        <strain evidence="11 12">NBRC 110957</strain>
    </source>
</reference>
<dbReference type="GO" id="GO:0006631">
    <property type="term" value="P:fatty acid metabolic process"/>
    <property type="evidence" value="ECO:0007669"/>
    <property type="project" value="UniProtKB-KW"/>
</dbReference>
<proteinExistence type="inferred from homology"/>
<dbReference type="PANTHER" id="PTHR10655:SF17">
    <property type="entry name" value="LYSOPHOSPHOLIPASE-LIKE PROTEIN 1"/>
    <property type="match status" value="1"/>
</dbReference>
<evidence type="ECO:0000256" key="7">
    <source>
        <dbReference type="ARBA" id="ARBA00029392"/>
    </source>
</evidence>
<evidence type="ECO:0000256" key="6">
    <source>
        <dbReference type="ARBA" id="ARBA00022832"/>
    </source>
</evidence>
<dbReference type="eggNOG" id="KOG2112">
    <property type="taxonomic scope" value="Eukaryota"/>
</dbReference>
<dbReference type="SUPFAM" id="SSF53474">
    <property type="entry name" value="alpha/beta-Hydrolases"/>
    <property type="match status" value="1"/>
</dbReference>
<comment type="similarity">
    <text evidence="1">Belongs to the AB hydrolase superfamily. AB hydrolase 2 family.</text>
</comment>
<evidence type="ECO:0000256" key="5">
    <source>
        <dbReference type="ARBA" id="ARBA00022801"/>
    </source>
</evidence>
<accession>A0A1Q2ZZG8</accession>
<evidence type="ECO:0000256" key="8">
    <source>
        <dbReference type="ARBA" id="ARBA00031195"/>
    </source>
</evidence>
<dbReference type="GO" id="GO:0005737">
    <property type="term" value="C:cytoplasm"/>
    <property type="evidence" value="ECO:0007669"/>
    <property type="project" value="TreeGrafter"/>
</dbReference>
<dbReference type="InterPro" id="IPR029058">
    <property type="entry name" value="AB_hydrolase_fold"/>
</dbReference>
<dbReference type="GO" id="GO:0052689">
    <property type="term" value="F:carboxylic ester hydrolase activity"/>
    <property type="evidence" value="ECO:0007669"/>
    <property type="project" value="UniProtKB-KW"/>
</dbReference>
<name>A0A1Q2ZZG8_ZYGRO</name>
<dbReference type="Pfam" id="PF02230">
    <property type="entry name" value="Abhydrolase_2"/>
    <property type="match status" value="1"/>
</dbReference>
<evidence type="ECO:0000256" key="2">
    <source>
        <dbReference type="ARBA" id="ARBA00012423"/>
    </source>
</evidence>
<comment type="function">
    <text evidence="7">Hydrolyzes fatty acids from S-acylated cysteine residues in proteins with a strong preference for palmitoylated G-alpha proteins over other acyl substrates. Mediates the deacylation of G-alpha proteins such as GPA1 in vivo, but has weak or no activity toward palmitoylated Ras proteins. Has weak lysophospholipase activity in vitro; however such activity may not exist in vivo.</text>
</comment>
<evidence type="ECO:0000313" key="12">
    <source>
        <dbReference type="Proteomes" id="UP000187013"/>
    </source>
</evidence>
<dbReference type="InterPro" id="IPR050565">
    <property type="entry name" value="LYPA1-2/EST-like"/>
</dbReference>